<name>A0A251YUJ5_9MICO</name>
<keyword evidence="2" id="KW-1185">Reference proteome</keyword>
<dbReference type="SUPFAM" id="SSF55874">
    <property type="entry name" value="ATPase domain of HSP90 chaperone/DNA topoisomerase II/histidine kinase"/>
    <property type="match status" value="1"/>
</dbReference>
<protein>
    <recommendedName>
        <fullName evidence="3">ATP-binding protein</fullName>
    </recommendedName>
</protein>
<accession>A0A251YUJ5</accession>
<dbReference type="OrthoDB" id="5096633at2"/>
<proteinExistence type="predicted"/>
<sequence length="622" mass="69876">MKEYKLEIDPRILELLGPSLYSNIYYVLAELIANAYDADAQNVWIIASDDEIRVEDDGRGMSYSNGEVAQYLNVAGPSRTSEKDAVTSRGRRRMGRKGVGKLAALSVSADVEVLTVSQGERSGFILSREPNEGELLAPIPDDAIIFEYVDDHGSAIVMKSPQYQLHKTQSVVRRNISKMFPLVSKEFRIHIVRDGVFDTLDGFDDTVMRDLSTLITLGDDYRRLAGLVPNPYPAERDKLVSSREAVTRPVTVANKSGVEREYTLEIKGWIGTYKSTTNRKSTLTDFPDNFISLFANGKLGEFNILPLVGQNKLSEVYVVGQLHVDLFELTELPDMALSNRQGYKSDDPRYQELLMYVRKELLADSRRRRDLFGQLTKSQKAESKIARQRQDEAEFRVAVDEFRRDVSRSTAETISTTATLTTAASIEEALDRSINRHVGHLGIKSKIDAQKKKILISHTSADSDFADIIFDMLIFNGAVPDDILYSSSANSVCRIPNGVPIYEYLRDFFVDSYSTQKLTVLFATSDKMAASWGAVSEVGASWITQMHHEVFNLSPFTPIKPLNADAVWQTTHYDDDTDAFSMDAINMDVFCVKIEDVCALHGYAVRSRTDNMAHLKRLIESR</sequence>
<dbReference type="Pfam" id="PF13589">
    <property type="entry name" value="HATPase_c_3"/>
    <property type="match status" value="1"/>
</dbReference>
<dbReference type="EMBL" id="MDJZ01000003">
    <property type="protein sequence ID" value="OUE27875.1"/>
    <property type="molecule type" value="Genomic_DNA"/>
</dbReference>
<reference evidence="1 2" key="1">
    <citation type="submission" date="2016-08" db="EMBL/GenBank/DDBJ databases">
        <title>Genome sequence of Clavibacter michiganensis spp strain CFBP8019.</title>
        <authorList>
            <person name="Thapa S.P."/>
            <person name="Coaker G."/>
            <person name="Jacques M.-A."/>
        </authorList>
    </citation>
    <scope>NUCLEOTIDE SEQUENCE [LARGE SCALE GENOMIC DNA]</scope>
    <source>
        <strain evidence="1">CFBP8019</strain>
    </source>
</reference>
<dbReference type="Proteomes" id="UP000195101">
    <property type="component" value="Unassembled WGS sequence"/>
</dbReference>
<evidence type="ECO:0000313" key="1">
    <source>
        <dbReference type="EMBL" id="OUE27875.1"/>
    </source>
</evidence>
<dbReference type="Gene3D" id="3.30.565.10">
    <property type="entry name" value="Histidine kinase-like ATPase, C-terminal domain"/>
    <property type="match status" value="1"/>
</dbReference>
<evidence type="ECO:0000313" key="2">
    <source>
        <dbReference type="Proteomes" id="UP000195101"/>
    </source>
</evidence>
<dbReference type="RefSeq" id="WP_086513295.1">
    <property type="nucleotide sequence ID" value="NZ_MDJZ01000003.1"/>
</dbReference>
<gene>
    <name evidence="1" type="ORF">BFL37_00860</name>
</gene>
<dbReference type="InterPro" id="IPR036890">
    <property type="entry name" value="HATPase_C_sf"/>
</dbReference>
<evidence type="ECO:0008006" key="3">
    <source>
        <dbReference type="Google" id="ProtNLM"/>
    </source>
</evidence>
<organism evidence="1 2">
    <name type="scientific">Clavibacter michiganensis</name>
    <dbReference type="NCBI Taxonomy" id="28447"/>
    <lineage>
        <taxon>Bacteria</taxon>
        <taxon>Bacillati</taxon>
        <taxon>Actinomycetota</taxon>
        <taxon>Actinomycetes</taxon>
        <taxon>Micrococcales</taxon>
        <taxon>Microbacteriaceae</taxon>
        <taxon>Clavibacter</taxon>
    </lineage>
</organism>
<dbReference type="AlphaFoldDB" id="A0A251YUJ5"/>
<comment type="caution">
    <text evidence="1">The sequence shown here is derived from an EMBL/GenBank/DDBJ whole genome shotgun (WGS) entry which is preliminary data.</text>
</comment>